<dbReference type="RefSeq" id="WP_241041083.1">
    <property type="nucleotide sequence ID" value="NZ_BAAAJF010000063.1"/>
</dbReference>
<evidence type="ECO:0000313" key="4">
    <source>
        <dbReference type="Proteomes" id="UP001299970"/>
    </source>
</evidence>
<dbReference type="GO" id="GO:0004519">
    <property type="term" value="F:endonuclease activity"/>
    <property type="evidence" value="ECO:0007669"/>
    <property type="project" value="UniProtKB-KW"/>
</dbReference>
<keyword evidence="4" id="KW-1185">Reference proteome</keyword>
<accession>A0ABS9TP18</accession>
<protein>
    <submittedName>
        <fullName evidence="3">Endonuclease/exonuclease/phosphatase family protein</fullName>
    </submittedName>
</protein>
<dbReference type="Pfam" id="PF03372">
    <property type="entry name" value="Exo_endo_phos"/>
    <property type="match status" value="1"/>
</dbReference>
<sequence>MRDRSYRGLRAAVVGCLVACLAGCAGMTTGSNAVEPPPGRPDPVGGVQAGPVRVLQMNLCSSGIAGCYTGRSTAEAAAVIRAEAPDLVTLNEVCQDDVSALERALADVVPGGMVTSSFQAARDGRTGDPYRCRNGQQYGIGLLSRWPAVPGSSTDSGIYPAQDSEDPEERAWLCLDVAATPAVTVCTTHLAYTKREVTVAQCRYMFGTVIAALRARDGAAPLVLGGDLNLGSGDSADLMSCLPAGSTVADDGGRQHVVVTPEFVVDSSRTIDLRGSTDHPALLVTLAPQPAGRRTA</sequence>
<evidence type="ECO:0000313" key="3">
    <source>
        <dbReference type="EMBL" id="MCH6170277.1"/>
    </source>
</evidence>
<feature type="signal peptide" evidence="1">
    <location>
        <begin position="1"/>
        <end position="33"/>
    </location>
</feature>
<dbReference type="SUPFAM" id="SSF56219">
    <property type="entry name" value="DNase I-like"/>
    <property type="match status" value="1"/>
</dbReference>
<keyword evidence="1" id="KW-0732">Signal</keyword>
<dbReference type="Proteomes" id="UP001299970">
    <property type="component" value="Unassembled WGS sequence"/>
</dbReference>
<proteinExistence type="predicted"/>
<gene>
    <name evidence="3" type="ORF">MMF94_31640</name>
</gene>
<name>A0ABS9TP18_9PSEU</name>
<keyword evidence="3" id="KW-0255">Endonuclease</keyword>
<evidence type="ECO:0000259" key="2">
    <source>
        <dbReference type="Pfam" id="PF03372"/>
    </source>
</evidence>
<dbReference type="InterPro" id="IPR036691">
    <property type="entry name" value="Endo/exonu/phosph_ase_sf"/>
</dbReference>
<keyword evidence="3" id="KW-0378">Hydrolase</keyword>
<reference evidence="3 4" key="1">
    <citation type="submission" date="2022-03" db="EMBL/GenBank/DDBJ databases">
        <title>Pseudonocardia alaer sp. nov., a novel actinomycete isolated from reed forest soil.</title>
        <authorList>
            <person name="Wang L."/>
        </authorList>
    </citation>
    <scope>NUCLEOTIDE SEQUENCE [LARGE SCALE GENOMIC DNA]</scope>
    <source>
        <strain evidence="3 4">Y-16303</strain>
    </source>
</reference>
<dbReference type="InterPro" id="IPR005135">
    <property type="entry name" value="Endo/exonuclease/phosphatase"/>
</dbReference>
<feature type="chain" id="PRO_5045719791" evidence="1">
    <location>
        <begin position="34"/>
        <end position="296"/>
    </location>
</feature>
<keyword evidence="3" id="KW-0540">Nuclease</keyword>
<dbReference type="EMBL" id="JAKXMK010000031">
    <property type="protein sequence ID" value="MCH6170277.1"/>
    <property type="molecule type" value="Genomic_DNA"/>
</dbReference>
<feature type="domain" description="Endonuclease/exonuclease/phosphatase" evidence="2">
    <location>
        <begin position="72"/>
        <end position="279"/>
    </location>
</feature>
<comment type="caution">
    <text evidence="3">The sequence shown here is derived from an EMBL/GenBank/DDBJ whole genome shotgun (WGS) entry which is preliminary data.</text>
</comment>
<organism evidence="3 4">
    <name type="scientific">Pseudonocardia alaniniphila</name>
    <dbReference type="NCBI Taxonomy" id="75291"/>
    <lineage>
        <taxon>Bacteria</taxon>
        <taxon>Bacillati</taxon>
        <taxon>Actinomycetota</taxon>
        <taxon>Actinomycetes</taxon>
        <taxon>Pseudonocardiales</taxon>
        <taxon>Pseudonocardiaceae</taxon>
        <taxon>Pseudonocardia</taxon>
    </lineage>
</organism>
<evidence type="ECO:0000256" key="1">
    <source>
        <dbReference type="SAM" id="SignalP"/>
    </source>
</evidence>
<dbReference type="Gene3D" id="3.60.10.10">
    <property type="entry name" value="Endonuclease/exonuclease/phosphatase"/>
    <property type="match status" value="1"/>
</dbReference>